<feature type="non-terminal residue" evidence="1">
    <location>
        <position position="195"/>
    </location>
</feature>
<comment type="caution">
    <text evidence="1">The sequence shown here is derived from an EMBL/GenBank/DDBJ whole genome shotgun (WGS) entry which is preliminary data.</text>
</comment>
<dbReference type="Proteomes" id="UP001153678">
    <property type="component" value="Unassembled WGS sequence"/>
</dbReference>
<gene>
    <name evidence="1" type="ORF">FWILDA_LOCUS19175</name>
</gene>
<dbReference type="EMBL" id="CAMKVN010021890">
    <property type="protein sequence ID" value="CAI2199640.1"/>
    <property type="molecule type" value="Genomic_DNA"/>
</dbReference>
<evidence type="ECO:0000313" key="2">
    <source>
        <dbReference type="Proteomes" id="UP001153678"/>
    </source>
</evidence>
<dbReference type="OrthoDB" id="10560889at2759"/>
<feature type="non-terminal residue" evidence="1">
    <location>
        <position position="1"/>
    </location>
</feature>
<dbReference type="AlphaFoldDB" id="A0A9W4X3P6"/>
<keyword evidence="2" id="KW-1185">Reference proteome</keyword>
<name>A0A9W4X3P6_9GLOM</name>
<reference evidence="1" key="1">
    <citation type="submission" date="2022-08" db="EMBL/GenBank/DDBJ databases">
        <authorList>
            <person name="Kallberg Y."/>
            <person name="Tangrot J."/>
            <person name="Rosling A."/>
        </authorList>
    </citation>
    <scope>NUCLEOTIDE SEQUENCE</scope>
    <source>
        <strain evidence="1">Wild A</strain>
    </source>
</reference>
<evidence type="ECO:0000313" key="1">
    <source>
        <dbReference type="EMBL" id="CAI2199640.1"/>
    </source>
</evidence>
<accession>A0A9W4X3P6</accession>
<protein>
    <submittedName>
        <fullName evidence="1">14050_t:CDS:1</fullName>
    </submittedName>
</protein>
<organism evidence="1 2">
    <name type="scientific">Funneliformis geosporum</name>
    <dbReference type="NCBI Taxonomy" id="1117311"/>
    <lineage>
        <taxon>Eukaryota</taxon>
        <taxon>Fungi</taxon>
        <taxon>Fungi incertae sedis</taxon>
        <taxon>Mucoromycota</taxon>
        <taxon>Glomeromycotina</taxon>
        <taxon>Glomeromycetes</taxon>
        <taxon>Glomerales</taxon>
        <taxon>Glomeraceae</taxon>
        <taxon>Funneliformis</taxon>
    </lineage>
</organism>
<sequence>NNSSIPLAKVELKMGQNSSEIVKPDNLPDQRDCTLSFPVYRTEDKTLGFLTSYLCARDSIFVNGDDAGSADQLYNLLSDPGLDYTFVVPTSDEPLPIIPTPSQNLSVGDKVYTHGGDSGMTQGVILETGVKIIKVQMSKIYSGSCLGAPVYIPLPVPDSDQILDDSKLIIASGDLSYLLPPNNTESSNDSLADDL</sequence>
<proteinExistence type="predicted"/>